<feature type="region of interest" description="Disordered" evidence="2">
    <location>
        <begin position="576"/>
        <end position="605"/>
    </location>
</feature>
<dbReference type="Proteomes" id="UP001174909">
    <property type="component" value="Unassembled WGS sequence"/>
</dbReference>
<evidence type="ECO:0000313" key="3">
    <source>
        <dbReference type="EMBL" id="CAI8019522.1"/>
    </source>
</evidence>
<gene>
    <name evidence="3" type="ORF">GBAR_LOCUS11730</name>
</gene>
<proteinExistence type="predicted"/>
<keyword evidence="1" id="KW-0175">Coiled coil</keyword>
<name>A0AA35RYJ7_GEOBA</name>
<feature type="compositionally biased region" description="Basic and acidic residues" evidence="2">
    <location>
        <begin position="184"/>
        <end position="222"/>
    </location>
</feature>
<keyword evidence="4" id="KW-1185">Reference proteome</keyword>
<organism evidence="3 4">
    <name type="scientific">Geodia barretti</name>
    <name type="common">Barrett's horny sponge</name>
    <dbReference type="NCBI Taxonomy" id="519541"/>
    <lineage>
        <taxon>Eukaryota</taxon>
        <taxon>Metazoa</taxon>
        <taxon>Porifera</taxon>
        <taxon>Demospongiae</taxon>
        <taxon>Heteroscleromorpha</taxon>
        <taxon>Tetractinellida</taxon>
        <taxon>Astrophorina</taxon>
        <taxon>Geodiidae</taxon>
        <taxon>Geodia</taxon>
    </lineage>
</organism>
<feature type="coiled-coil region" evidence="1">
    <location>
        <begin position="511"/>
        <end position="561"/>
    </location>
</feature>
<feature type="compositionally biased region" description="Basic and acidic residues" evidence="2">
    <location>
        <begin position="7"/>
        <end position="18"/>
    </location>
</feature>
<feature type="region of interest" description="Disordered" evidence="2">
    <location>
        <begin position="184"/>
        <end position="258"/>
    </location>
</feature>
<accession>A0AA35RYJ7</accession>
<evidence type="ECO:0000256" key="1">
    <source>
        <dbReference type="SAM" id="Coils"/>
    </source>
</evidence>
<feature type="region of interest" description="Disordered" evidence="2">
    <location>
        <begin position="364"/>
        <end position="401"/>
    </location>
</feature>
<evidence type="ECO:0000256" key="2">
    <source>
        <dbReference type="SAM" id="MobiDB-lite"/>
    </source>
</evidence>
<feature type="compositionally biased region" description="Low complexity" evidence="2">
    <location>
        <begin position="40"/>
        <end position="51"/>
    </location>
</feature>
<evidence type="ECO:0000313" key="4">
    <source>
        <dbReference type="Proteomes" id="UP001174909"/>
    </source>
</evidence>
<comment type="caution">
    <text evidence="3">The sequence shown here is derived from an EMBL/GenBank/DDBJ whole genome shotgun (WGS) entry which is preliminary data.</text>
</comment>
<feature type="compositionally biased region" description="Basic and acidic residues" evidence="2">
    <location>
        <begin position="582"/>
        <end position="594"/>
    </location>
</feature>
<dbReference type="AlphaFoldDB" id="A0AA35RYJ7"/>
<feature type="compositionally biased region" description="Basic and acidic residues" evidence="2">
    <location>
        <begin position="236"/>
        <end position="258"/>
    </location>
</feature>
<dbReference type="EMBL" id="CASHTH010001758">
    <property type="protein sequence ID" value="CAI8019522.1"/>
    <property type="molecule type" value="Genomic_DNA"/>
</dbReference>
<reference evidence="3" key="1">
    <citation type="submission" date="2023-03" db="EMBL/GenBank/DDBJ databases">
        <authorList>
            <person name="Steffen K."/>
            <person name="Cardenas P."/>
        </authorList>
    </citation>
    <scope>NUCLEOTIDE SEQUENCE</scope>
</reference>
<sequence>MANVEQVPHEEAMVREEPLETEQQQQQEEVLEDIGPLEEGAVSVGDGSASGTALEQQEGLEDAMEPSTVDTTHAGCAAEVSVVSGVTLDEAGITQFLEVGDIDEGTQFERDLQQWLALKEEEVKNMAAQLAEVETHRQQQAQEFAAEIEQLKQRHLEEIENALAASTEAQEELNNAEAKYKEELERALAESENKHREEVEAIRAQLEKETEVEGGESSEREGSLIPRLSPQLSPRGQKELRLQRERLSRQHRSELKAQEQKLRGEFALQSEALQSRLEEEFTAKLAEAVTDSALKNAAQVEEISRELRLEKQRAVEELEREQEERHRQEMARLSQERQEAVEACKAELESARAEYQGRISALEEAMGSEHEKGTQSEEDKGEEWKEREETLRGEMEAEDLEQVEEIRQECTRDKEAALETLRMALEGGLQTELRRAQDIHKQALVEQREQLQTDFEGQLLAAHEAIQTLQSELQRAGQREGVNVEEAMAKAAKEQAVKNEEMLREVHHAGVVALEAEREEERGRHQEEVERLREDFDTRLHQELEELTQSHKAEVGLLQQQYETQLDSLTLSHQHNMAQAREAIEKSVDDKNREGVPVSTPAATE</sequence>
<protein>
    <submittedName>
        <fullName evidence="3">Uncharacterized protein</fullName>
    </submittedName>
</protein>
<feature type="compositionally biased region" description="Basic and acidic residues" evidence="2">
    <location>
        <begin position="367"/>
        <end position="395"/>
    </location>
</feature>
<feature type="region of interest" description="Disordered" evidence="2">
    <location>
        <begin position="1"/>
        <end position="72"/>
    </location>
</feature>